<evidence type="ECO:0000256" key="1">
    <source>
        <dbReference type="SAM" id="MobiDB-lite"/>
    </source>
</evidence>
<dbReference type="PANTHER" id="PTHR12460">
    <property type="entry name" value="CYCLIN-DEPENDENT KINASE INHIBITOR-RELATED PROTEIN"/>
    <property type="match status" value="1"/>
</dbReference>
<feature type="compositionally biased region" description="Pro residues" evidence="1">
    <location>
        <begin position="358"/>
        <end position="382"/>
    </location>
</feature>
<dbReference type="EMBL" id="BDRX01000016">
    <property type="protein sequence ID" value="GBF90277.1"/>
    <property type="molecule type" value="Genomic_DNA"/>
</dbReference>
<organism evidence="3 4">
    <name type="scientific">Raphidocelis subcapitata</name>
    <dbReference type="NCBI Taxonomy" id="307507"/>
    <lineage>
        <taxon>Eukaryota</taxon>
        <taxon>Viridiplantae</taxon>
        <taxon>Chlorophyta</taxon>
        <taxon>core chlorophytes</taxon>
        <taxon>Chlorophyceae</taxon>
        <taxon>CS clade</taxon>
        <taxon>Sphaeropleales</taxon>
        <taxon>Selenastraceae</taxon>
        <taxon>Raphidocelis</taxon>
    </lineage>
</organism>
<dbReference type="STRING" id="307507.A0A2V0NZC7"/>
<evidence type="ECO:0000313" key="4">
    <source>
        <dbReference type="Proteomes" id="UP000247498"/>
    </source>
</evidence>
<comment type="caution">
    <text evidence="3">The sequence shown here is derived from an EMBL/GenBank/DDBJ whole genome shotgun (WGS) entry which is preliminary data.</text>
</comment>
<keyword evidence="4" id="KW-1185">Reference proteome</keyword>
<feature type="domain" description="C2 NT-type" evidence="2">
    <location>
        <begin position="24"/>
        <end position="180"/>
    </location>
</feature>
<dbReference type="OrthoDB" id="545530at2759"/>
<reference evidence="3 4" key="1">
    <citation type="journal article" date="2018" name="Sci. Rep.">
        <title>Raphidocelis subcapitata (=Pseudokirchneriella subcapitata) provides an insight into genome evolution and environmental adaptations in the Sphaeropleales.</title>
        <authorList>
            <person name="Suzuki S."/>
            <person name="Yamaguchi H."/>
            <person name="Nakajima N."/>
            <person name="Kawachi M."/>
        </authorList>
    </citation>
    <scope>NUCLEOTIDE SEQUENCE [LARGE SCALE GENOMIC DNA]</scope>
    <source>
        <strain evidence="3 4">NIES-35</strain>
    </source>
</reference>
<feature type="compositionally biased region" description="Basic residues" evidence="1">
    <location>
        <begin position="445"/>
        <end position="456"/>
    </location>
</feature>
<feature type="compositionally biased region" description="Gly residues" evidence="1">
    <location>
        <begin position="318"/>
        <end position="329"/>
    </location>
</feature>
<dbReference type="Proteomes" id="UP000247498">
    <property type="component" value="Unassembled WGS sequence"/>
</dbReference>
<feature type="compositionally biased region" description="Pro residues" evidence="1">
    <location>
        <begin position="392"/>
        <end position="422"/>
    </location>
</feature>
<dbReference type="FunCoup" id="A0A2V0NZC7">
    <property type="interactions" value="231"/>
</dbReference>
<feature type="compositionally biased region" description="Low complexity" evidence="1">
    <location>
        <begin position="347"/>
        <end position="357"/>
    </location>
</feature>
<accession>A0A2V0NZC7</accession>
<dbReference type="AlphaFoldDB" id="A0A2V0NZC7"/>
<feature type="compositionally biased region" description="Gly residues" evidence="1">
    <location>
        <begin position="336"/>
        <end position="346"/>
    </location>
</feature>
<evidence type="ECO:0000259" key="2">
    <source>
        <dbReference type="PROSITE" id="PS51840"/>
    </source>
</evidence>
<dbReference type="Pfam" id="PF10358">
    <property type="entry name" value="NT-C2"/>
    <property type="match status" value="1"/>
</dbReference>
<feature type="region of interest" description="Disordered" evidence="1">
    <location>
        <begin position="214"/>
        <end position="237"/>
    </location>
</feature>
<feature type="region of interest" description="Disordered" evidence="1">
    <location>
        <begin position="250"/>
        <end position="287"/>
    </location>
</feature>
<proteinExistence type="predicted"/>
<name>A0A2V0NZC7_9CHLO</name>
<feature type="compositionally biased region" description="Gly residues" evidence="1">
    <location>
        <begin position="265"/>
        <end position="279"/>
    </location>
</feature>
<feature type="compositionally biased region" description="Low complexity" evidence="1">
    <location>
        <begin position="423"/>
        <end position="444"/>
    </location>
</feature>
<sequence>MPPAALIAAGGPPGPGRAPAKMMKIKNRFTATRFDFQLHVHTLQPWPAGNRAIAVGWQRGKRRRGATNSVLPVPSAGRGGSTVVRFNERINFKSTLYKAPGAADRGGVLGPFKRKCVILAVLETDGRTHATAALGRVVIDLSEFASIDGQELRTFTVACNKAIQGAVGEPQLTITIRCRWKKAGADFTEDEAASMSTDRSGSSLGSNIKDFFTRVGSARRPAPGGREQDLGGFARSGGGAAAAAAMEAIGEDDGSPGGARRRSSGGPGGGGGGAGGEAGSPGRYSQDVDEADWEGAMHEYPVGGTLNLHDDEDDFESGYGGGSRRGGGSVYEARDGSGGGGGGGGSPAAAAAARAQPPAAPAQPPPARAVSPAPPPPAPAPVAPESVEKPATTPPPPPRRAATPPPAAAPPAAGTPPRPPAGPAAAAAAGDAEAADAAAAAAAAKSRRSKPPKSRSRQTEEASETVAQLQDELLTAAAIEFCVHLAQRPVVAGRKPSRAVHAPARRIARTLVCLGRQDGVPFGHSVLRHIQSAAVANRADVAQLAFWWTNACHMRGFLQSLNLVMPHGEGDGEVQLHWAAQTFVPRLLGQEKFIFDELVSYVWTHTLVPRVAIARARAPAGPAANKRGAHEAALRKWLEALEAANAQLKGLGREGHIHMLRQQVLLELLKRVDALLFHYLVHPEPSEAPRDASTSDDAGSGLGGVLMDARNPNMPVLDESMLFFTRGALTFGTGMQLKMACTRLQQWAFGEGGLRDIWAQLPEQGQALFRLLKGASDLLLMPKDMLLDADIREETVALPIGTVSYMLSRFAPDDFAPDGVPRHVVAALRRAAAAAGADPEAPPAPEVEAECTYYSPTDDMVMEKVEIGEEPGLEYGDESEDELNAVSDLGGDFGVPPPLRFKLLHNLWSAGVPRARRVTIQRVEL</sequence>
<feature type="region of interest" description="Disordered" evidence="1">
    <location>
        <begin position="300"/>
        <end position="464"/>
    </location>
</feature>
<gene>
    <name evidence="3" type="ORF">Rsub_02383</name>
</gene>
<dbReference type="InParanoid" id="A0A2V0NZC7"/>
<evidence type="ECO:0000313" key="3">
    <source>
        <dbReference type="EMBL" id="GBF90277.1"/>
    </source>
</evidence>
<dbReference type="PANTHER" id="PTHR12460:SF38">
    <property type="entry name" value="KINETOPLAST-ASSOCIATED PROTEIN-LIKE PROTEIN"/>
    <property type="match status" value="1"/>
</dbReference>
<dbReference type="PROSITE" id="PS51840">
    <property type="entry name" value="C2_NT"/>
    <property type="match status" value="1"/>
</dbReference>
<protein>
    <recommendedName>
        <fullName evidence="2">C2 NT-type domain-containing protein</fullName>
    </recommendedName>
</protein>
<dbReference type="InterPro" id="IPR019448">
    <property type="entry name" value="NT-C2"/>
</dbReference>